<dbReference type="PANTHER" id="PTHR36504">
    <property type="entry name" value="LIPOPOLYSACCHARIDE EXPORT SYSTEM PROTEIN LPTA"/>
    <property type="match status" value="1"/>
</dbReference>
<gene>
    <name evidence="6" type="ORF">LV82_00446</name>
</gene>
<feature type="signal peptide" evidence="4">
    <location>
        <begin position="1"/>
        <end position="26"/>
    </location>
</feature>
<dbReference type="Proteomes" id="UP000239736">
    <property type="component" value="Unassembled WGS sequence"/>
</dbReference>
<evidence type="ECO:0000256" key="1">
    <source>
        <dbReference type="ARBA" id="ARBA00022448"/>
    </source>
</evidence>
<dbReference type="PANTHER" id="PTHR36504:SF1">
    <property type="entry name" value="LIPOPOLYSACCHARIDE EXPORT SYSTEM PROTEIN LPTA"/>
    <property type="match status" value="1"/>
</dbReference>
<reference evidence="6 7" key="1">
    <citation type="submission" date="2018-01" db="EMBL/GenBank/DDBJ databases">
        <title>Genomic Encyclopedia of Archaeal and Bacterial Type Strains, Phase II (KMG-II): from individual species to whole genera.</title>
        <authorList>
            <person name="Goeker M."/>
        </authorList>
    </citation>
    <scope>NUCLEOTIDE SEQUENCE [LARGE SCALE GENOMIC DNA]</scope>
    <source>
        <strain evidence="6 7">DSM 12048</strain>
    </source>
</reference>
<dbReference type="Pfam" id="PF03968">
    <property type="entry name" value="LptD_N"/>
    <property type="match status" value="1"/>
</dbReference>
<feature type="chain" id="PRO_5015585201" evidence="4">
    <location>
        <begin position="27"/>
        <end position="168"/>
    </location>
</feature>
<dbReference type="EMBL" id="PRDS01000001">
    <property type="protein sequence ID" value="PPB82510.1"/>
    <property type="molecule type" value="Genomic_DNA"/>
</dbReference>
<dbReference type="RefSeq" id="WP_104069048.1">
    <property type="nucleotide sequence ID" value="NZ_PRDS01000001.1"/>
</dbReference>
<keyword evidence="7" id="KW-1185">Reference proteome</keyword>
<evidence type="ECO:0000256" key="3">
    <source>
        <dbReference type="ARBA" id="ARBA00022764"/>
    </source>
</evidence>
<sequence>MPRPRLAVALALTLVVLTGIAGALHAQGTAISFGGLRADTSQPVEVTADSLTVDQGTGTAVFSGNVIVSQGAMRLSAQTLRVEYATGDQSRIERLVASGGVTLAAGADAAEAREATYEVARGTVELVGDVLLTQGQSTIAGQRLVVDLATGTGRMEGRVRTILVPGGQ</sequence>
<dbReference type="Gene3D" id="2.60.450.10">
    <property type="entry name" value="Lipopolysaccharide (LPS) transport protein A like domain"/>
    <property type="match status" value="1"/>
</dbReference>
<organism evidence="6 7">
    <name type="scientific">Albidovulum inexpectatum</name>
    <dbReference type="NCBI Taxonomy" id="196587"/>
    <lineage>
        <taxon>Bacteria</taxon>
        <taxon>Pseudomonadati</taxon>
        <taxon>Pseudomonadota</taxon>
        <taxon>Alphaproteobacteria</taxon>
        <taxon>Rhodobacterales</taxon>
        <taxon>Paracoccaceae</taxon>
        <taxon>Albidovulum</taxon>
    </lineage>
</organism>
<dbReference type="GO" id="GO:0001530">
    <property type="term" value="F:lipopolysaccharide binding"/>
    <property type="evidence" value="ECO:0007669"/>
    <property type="project" value="InterPro"/>
</dbReference>
<comment type="caution">
    <text evidence="6">The sequence shown here is derived from an EMBL/GenBank/DDBJ whole genome shotgun (WGS) entry which is preliminary data.</text>
</comment>
<evidence type="ECO:0000313" key="7">
    <source>
        <dbReference type="Proteomes" id="UP000239736"/>
    </source>
</evidence>
<protein>
    <submittedName>
        <fullName evidence="6">Lipopolysaccharide export system protein LptA</fullName>
    </submittedName>
</protein>
<dbReference type="OrthoDB" id="9811926at2"/>
<feature type="domain" description="Organic solvent tolerance-like N-terminal" evidence="5">
    <location>
        <begin position="45"/>
        <end position="151"/>
    </location>
</feature>
<dbReference type="GO" id="GO:0030288">
    <property type="term" value="C:outer membrane-bounded periplasmic space"/>
    <property type="evidence" value="ECO:0007669"/>
    <property type="project" value="TreeGrafter"/>
</dbReference>
<evidence type="ECO:0000256" key="4">
    <source>
        <dbReference type="SAM" id="SignalP"/>
    </source>
</evidence>
<dbReference type="InterPro" id="IPR052037">
    <property type="entry name" value="LPS_export_LptA"/>
</dbReference>
<dbReference type="NCBIfam" id="TIGR03002">
    <property type="entry name" value="outer_YhbN_LptA"/>
    <property type="match status" value="1"/>
</dbReference>
<proteinExistence type="predicted"/>
<accession>A0A2S5JM32</accession>
<dbReference type="GO" id="GO:0015920">
    <property type="term" value="P:lipopolysaccharide transport"/>
    <property type="evidence" value="ECO:0007669"/>
    <property type="project" value="InterPro"/>
</dbReference>
<dbReference type="InterPro" id="IPR005653">
    <property type="entry name" value="OstA-like_N"/>
</dbReference>
<evidence type="ECO:0000259" key="5">
    <source>
        <dbReference type="Pfam" id="PF03968"/>
    </source>
</evidence>
<dbReference type="GO" id="GO:0017089">
    <property type="term" value="F:glycolipid transfer activity"/>
    <property type="evidence" value="ECO:0007669"/>
    <property type="project" value="TreeGrafter"/>
</dbReference>
<evidence type="ECO:0000256" key="2">
    <source>
        <dbReference type="ARBA" id="ARBA00022729"/>
    </source>
</evidence>
<dbReference type="AlphaFoldDB" id="A0A2S5JM32"/>
<name>A0A2S5JM32_9RHOB</name>
<dbReference type="InterPro" id="IPR014340">
    <property type="entry name" value="LptA"/>
</dbReference>
<dbReference type="GO" id="GO:0009279">
    <property type="term" value="C:cell outer membrane"/>
    <property type="evidence" value="ECO:0007669"/>
    <property type="project" value="TreeGrafter"/>
</dbReference>
<keyword evidence="3" id="KW-0574">Periplasm</keyword>
<evidence type="ECO:0000313" key="6">
    <source>
        <dbReference type="EMBL" id="PPB82510.1"/>
    </source>
</evidence>
<keyword evidence="2 4" id="KW-0732">Signal</keyword>
<keyword evidence="1" id="KW-0813">Transport</keyword>